<evidence type="ECO:0000256" key="6">
    <source>
        <dbReference type="SAM" id="SignalP"/>
    </source>
</evidence>
<dbReference type="EMBL" id="AZHB01000005">
    <property type="protein sequence ID" value="OAA69566.1"/>
    <property type="molecule type" value="Genomic_DNA"/>
</dbReference>
<dbReference type="Gene3D" id="3.30.43.10">
    <property type="entry name" value="Uridine Diphospho-n-acetylenolpyruvylglucosamine Reductase, domain 2"/>
    <property type="match status" value="1"/>
</dbReference>
<evidence type="ECO:0000259" key="7">
    <source>
        <dbReference type="PROSITE" id="PS51387"/>
    </source>
</evidence>
<evidence type="ECO:0000256" key="5">
    <source>
        <dbReference type="SAM" id="Phobius"/>
    </source>
</evidence>
<dbReference type="InterPro" id="IPR016167">
    <property type="entry name" value="FAD-bd_PCMH_sub1"/>
</dbReference>
<keyword evidence="4" id="KW-0560">Oxidoreductase</keyword>
<dbReference type="Pfam" id="PF08031">
    <property type="entry name" value="BBE"/>
    <property type="match status" value="1"/>
</dbReference>
<name>A0A168B3D6_CORFA</name>
<evidence type="ECO:0000256" key="2">
    <source>
        <dbReference type="ARBA" id="ARBA00022630"/>
    </source>
</evidence>
<evidence type="ECO:0000313" key="9">
    <source>
        <dbReference type="Proteomes" id="UP000076744"/>
    </source>
</evidence>
<keyword evidence="5" id="KW-0472">Membrane</keyword>
<dbReference type="InterPro" id="IPR050416">
    <property type="entry name" value="FAD-linked_Oxidoreductase"/>
</dbReference>
<dbReference type="OrthoDB" id="415825at2759"/>
<gene>
    <name evidence="8" type="ORF">ISF_02836</name>
</gene>
<keyword evidence="6" id="KW-0732">Signal</keyword>
<feature type="transmembrane region" description="Helical" evidence="5">
    <location>
        <begin position="35"/>
        <end position="54"/>
    </location>
</feature>
<reference evidence="8 9" key="1">
    <citation type="journal article" date="2016" name="Genome Biol. Evol.">
        <title>Divergent and convergent evolution of fungal pathogenicity.</title>
        <authorList>
            <person name="Shang Y."/>
            <person name="Xiao G."/>
            <person name="Zheng P."/>
            <person name="Cen K."/>
            <person name="Zhan S."/>
            <person name="Wang C."/>
        </authorList>
    </citation>
    <scope>NUCLEOTIDE SEQUENCE [LARGE SCALE GENOMIC DNA]</scope>
    <source>
        <strain evidence="8 9">ARSEF 2679</strain>
    </source>
</reference>
<dbReference type="InterPro" id="IPR036318">
    <property type="entry name" value="FAD-bd_PCMH-like_sf"/>
</dbReference>
<dbReference type="PANTHER" id="PTHR42973">
    <property type="entry name" value="BINDING OXIDOREDUCTASE, PUTATIVE (AFU_ORTHOLOGUE AFUA_1G17690)-RELATED"/>
    <property type="match status" value="1"/>
</dbReference>
<protein>
    <submittedName>
        <fullName evidence="8">FAD binding domain protein</fullName>
    </submittedName>
</protein>
<keyword evidence="3" id="KW-0274">FAD</keyword>
<comment type="similarity">
    <text evidence="1">Belongs to the oxygen-dependent FAD-linked oxidoreductase family.</text>
</comment>
<dbReference type="Gene3D" id="3.30.465.10">
    <property type="match status" value="1"/>
</dbReference>
<dbReference type="Gene3D" id="3.40.462.20">
    <property type="match status" value="1"/>
</dbReference>
<evidence type="ECO:0000313" key="8">
    <source>
        <dbReference type="EMBL" id="OAA69566.1"/>
    </source>
</evidence>
<dbReference type="Proteomes" id="UP000076744">
    <property type="component" value="Unassembled WGS sequence"/>
</dbReference>
<keyword evidence="9" id="KW-1185">Reference proteome</keyword>
<evidence type="ECO:0000256" key="4">
    <source>
        <dbReference type="ARBA" id="ARBA00023002"/>
    </source>
</evidence>
<organism evidence="8 9">
    <name type="scientific">Cordyceps fumosorosea (strain ARSEF 2679)</name>
    <name type="common">Isaria fumosorosea</name>
    <dbReference type="NCBI Taxonomy" id="1081104"/>
    <lineage>
        <taxon>Eukaryota</taxon>
        <taxon>Fungi</taxon>
        <taxon>Dikarya</taxon>
        <taxon>Ascomycota</taxon>
        <taxon>Pezizomycotina</taxon>
        <taxon>Sordariomycetes</taxon>
        <taxon>Hypocreomycetidae</taxon>
        <taxon>Hypocreales</taxon>
        <taxon>Cordycipitaceae</taxon>
        <taxon>Cordyceps</taxon>
    </lineage>
</organism>
<comment type="caution">
    <text evidence="8">The sequence shown here is derived from an EMBL/GenBank/DDBJ whole genome shotgun (WGS) entry which is preliminary data.</text>
</comment>
<dbReference type="PANTHER" id="PTHR42973:SF54">
    <property type="entry name" value="FAD-BINDING PCMH-TYPE DOMAIN-CONTAINING PROTEIN"/>
    <property type="match status" value="1"/>
</dbReference>
<dbReference type="Pfam" id="PF01565">
    <property type="entry name" value="FAD_binding_4"/>
    <property type="match status" value="1"/>
</dbReference>
<keyword evidence="2" id="KW-0285">Flavoprotein</keyword>
<dbReference type="GO" id="GO:0071949">
    <property type="term" value="F:FAD binding"/>
    <property type="evidence" value="ECO:0007669"/>
    <property type="project" value="InterPro"/>
</dbReference>
<dbReference type="SUPFAM" id="SSF56176">
    <property type="entry name" value="FAD-binding/transporter-associated domain-like"/>
    <property type="match status" value="1"/>
</dbReference>
<feature type="domain" description="FAD-binding PCMH-type" evidence="7">
    <location>
        <begin position="102"/>
        <end position="287"/>
    </location>
</feature>
<dbReference type="InterPro" id="IPR016169">
    <property type="entry name" value="FAD-bd_PCMH_sub2"/>
</dbReference>
<feature type="signal peptide" evidence="6">
    <location>
        <begin position="1"/>
        <end position="19"/>
    </location>
</feature>
<keyword evidence="5" id="KW-0812">Transmembrane</keyword>
<evidence type="ECO:0000256" key="3">
    <source>
        <dbReference type="ARBA" id="ARBA00022827"/>
    </source>
</evidence>
<feature type="chain" id="PRO_5007895525" evidence="6">
    <location>
        <begin position="20"/>
        <end position="588"/>
    </location>
</feature>
<dbReference type="RefSeq" id="XP_018706170.1">
    <property type="nucleotide sequence ID" value="XM_018846442.1"/>
</dbReference>
<proteinExistence type="inferred from homology"/>
<dbReference type="AlphaFoldDB" id="A0A168B3D6"/>
<dbReference type="PROSITE" id="PS51387">
    <property type="entry name" value="FAD_PCMH"/>
    <property type="match status" value="1"/>
</dbReference>
<keyword evidence="5" id="KW-1133">Transmembrane helix</keyword>
<dbReference type="GO" id="GO:0016491">
    <property type="term" value="F:oxidoreductase activity"/>
    <property type="evidence" value="ECO:0007669"/>
    <property type="project" value="UniProtKB-KW"/>
</dbReference>
<evidence type="ECO:0000256" key="1">
    <source>
        <dbReference type="ARBA" id="ARBA00005466"/>
    </source>
</evidence>
<dbReference type="InterPro" id="IPR016166">
    <property type="entry name" value="FAD-bd_PCMH"/>
</dbReference>
<dbReference type="InterPro" id="IPR012951">
    <property type="entry name" value="BBE"/>
</dbReference>
<dbReference type="InterPro" id="IPR006094">
    <property type="entry name" value="Oxid_FAD_bind_N"/>
</dbReference>
<dbReference type="GeneID" id="30019128"/>
<sequence>MKILSAVVACVGLASQAAAWSHRHGVCVPSSHAPASWPGIILILSAVVVALAAVRARTEGACVGADPALQWLEARLSSGAAISCRGQPLQQLNANRYWGEQFSKNASVVVFPATARDVSHAVQAARWSRAGGGDMAIVGGAHSQINASSSYGFVLDMSWMNSSRLIRHFTNPDAEAEEPFAAVEYQGGATWGQVQAVTNGSGYAAVGARVANVGAGGFTLGGGIGFLAGAYGFAADRLVQAEVVLPSTGEVVLATKRNEYADLFWALQGGSGQFGVVTRFWQRAVPEPRRSTLGFYYVRDEDVARLRRQTVDFFRTNDDPFNVVYYSFGYLPQDLSDPTARGGYARRTLLITLHFEDEGNPHQRDAEAAFRDLLDGIDTSQSTVLSTGHYANLALVGEAAYPYGHRRGFYGAQTSTIDEAYLANLTDTFWSYIDTLIARGEQPHSASMVMQYMFPGLNGHLPSSDSDTAWPHASVGHQTLITPAYQHAENDALTLSTVRALNDITYAQQQHRSIGVVGGGFLANYPNYMAPGDGGCRVWGHNVDRLIQVKEKYDPECLIRNGRVFASPGCLGGGWANVFSDCGELDVQ</sequence>
<accession>A0A168B3D6</accession>